<organism evidence="8 9">
    <name type="scientific">Heliomicrobium undosum</name>
    <dbReference type="NCBI Taxonomy" id="121734"/>
    <lineage>
        <taxon>Bacteria</taxon>
        <taxon>Bacillati</taxon>
        <taxon>Bacillota</taxon>
        <taxon>Clostridia</taxon>
        <taxon>Eubacteriales</taxon>
        <taxon>Heliobacteriaceae</taxon>
        <taxon>Heliomicrobium</taxon>
    </lineage>
</organism>
<comment type="similarity">
    <text evidence="1">Belongs to the membrane fusion protein (MFP) (TC 8.A.1) family.</text>
</comment>
<proteinExistence type="inferred from homology"/>
<dbReference type="Gene3D" id="2.40.30.170">
    <property type="match status" value="1"/>
</dbReference>
<dbReference type="OrthoDB" id="9810430at2"/>
<name>A0A845L559_9FIRM</name>
<dbReference type="SUPFAM" id="SSF111369">
    <property type="entry name" value="HlyD-like secretion proteins"/>
    <property type="match status" value="2"/>
</dbReference>
<evidence type="ECO:0000256" key="1">
    <source>
        <dbReference type="ARBA" id="ARBA00009477"/>
    </source>
</evidence>
<sequence>MRTRNVVLAVCLTTMVLTTACGKTDAPATSAASAVTSVKTVPVKRATLTSTVTLSGKIEPSESVNVVPKSSGKAAGVYGDVGQRVSAGTTLIQMENSDILAKLDAAKAALAAGEANLERAKAQLEKTQIQLDEAKRNLERQKMLFESGAASQSQYDTAQTNHDSIKKDYDMNAASVAAAQASVEQNKAAIRQNEVDLENSRVFSPISGIIASKNVNAGESVSASTAPFVVINMQTVQINAGVSEADINQFKLGLDVDVRVPAASPKPFKGKVTKLSPSADAKTKTYPVWVSVDNTDDLLKAGMYAEILVTTQRLENALTVPSDAVVERKGQKVVYILDGDKAVERKVSVGKVDEGLTQVTEGVAEGEKVITTGLQALRDGVAVREEQAKPQEKPAGSSQNAPRQGQ</sequence>
<dbReference type="PANTHER" id="PTHR30469">
    <property type="entry name" value="MULTIDRUG RESISTANCE PROTEIN MDTA"/>
    <property type="match status" value="1"/>
</dbReference>
<dbReference type="InterPro" id="IPR058624">
    <property type="entry name" value="MdtA-like_HH"/>
</dbReference>
<feature type="coiled-coil region" evidence="2">
    <location>
        <begin position="103"/>
        <end position="144"/>
    </location>
</feature>
<evidence type="ECO:0000256" key="2">
    <source>
        <dbReference type="SAM" id="Coils"/>
    </source>
</evidence>
<evidence type="ECO:0000259" key="5">
    <source>
        <dbReference type="Pfam" id="PF25876"/>
    </source>
</evidence>
<evidence type="ECO:0000313" key="8">
    <source>
        <dbReference type="EMBL" id="MZP29790.1"/>
    </source>
</evidence>
<keyword evidence="9" id="KW-1185">Reference proteome</keyword>
<feature type="chain" id="PRO_5038476120" evidence="4">
    <location>
        <begin position="21"/>
        <end position="406"/>
    </location>
</feature>
<feature type="region of interest" description="Disordered" evidence="3">
    <location>
        <begin position="381"/>
        <end position="406"/>
    </location>
</feature>
<dbReference type="Proteomes" id="UP000463470">
    <property type="component" value="Unassembled WGS sequence"/>
</dbReference>
<feature type="domain" description="YknX-like C-terminal permuted SH3-like" evidence="7">
    <location>
        <begin position="317"/>
        <end position="384"/>
    </location>
</feature>
<feature type="domain" description="CusB-like beta-barrel" evidence="6">
    <location>
        <begin position="236"/>
        <end position="312"/>
    </location>
</feature>
<feature type="compositionally biased region" description="Basic and acidic residues" evidence="3">
    <location>
        <begin position="381"/>
        <end position="392"/>
    </location>
</feature>
<feature type="signal peptide" evidence="4">
    <location>
        <begin position="1"/>
        <end position="20"/>
    </location>
</feature>
<dbReference type="Gene3D" id="2.40.420.20">
    <property type="match status" value="1"/>
</dbReference>
<dbReference type="PANTHER" id="PTHR30469:SF33">
    <property type="entry name" value="SLR1207 PROTEIN"/>
    <property type="match status" value="1"/>
</dbReference>
<reference evidence="8 9" key="1">
    <citation type="submission" date="2020-01" db="EMBL/GenBank/DDBJ databases">
        <title>Whole-genome sequence of Heliobacterium undosum DSM 13378.</title>
        <authorList>
            <person name="Kyndt J.A."/>
            <person name="Meyer T.E."/>
        </authorList>
    </citation>
    <scope>NUCLEOTIDE SEQUENCE [LARGE SCALE GENOMIC DNA]</scope>
    <source>
        <strain evidence="8 9">DSM 13378</strain>
    </source>
</reference>
<feature type="compositionally biased region" description="Polar residues" evidence="3">
    <location>
        <begin position="396"/>
        <end position="406"/>
    </location>
</feature>
<dbReference type="NCBIfam" id="TIGR01730">
    <property type="entry name" value="RND_mfp"/>
    <property type="match status" value="1"/>
</dbReference>
<dbReference type="GO" id="GO:0015562">
    <property type="term" value="F:efflux transmembrane transporter activity"/>
    <property type="evidence" value="ECO:0007669"/>
    <property type="project" value="TreeGrafter"/>
</dbReference>
<dbReference type="GO" id="GO:1990281">
    <property type="term" value="C:efflux pump complex"/>
    <property type="evidence" value="ECO:0007669"/>
    <property type="project" value="TreeGrafter"/>
</dbReference>
<dbReference type="InterPro" id="IPR058792">
    <property type="entry name" value="Beta-barrel_RND_2"/>
</dbReference>
<protein>
    <submittedName>
        <fullName evidence="8">Efflux RND transporter periplasmic adaptor subunit</fullName>
    </submittedName>
</protein>
<dbReference type="Gene3D" id="2.40.50.100">
    <property type="match status" value="1"/>
</dbReference>
<dbReference type="AlphaFoldDB" id="A0A845L559"/>
<evidence type="ECO:0000256" key="3">
    <source>
        <dbReference type="SAM" id="MobiDB-lite"/>
    </source>
</evidence>
<dbReference type="Gene3D" id="1.10.287.470">
    <property type="entry name" value="Helix hairpin bin"/>
    <property type="match status" value="1"/>
</dbReference>
<dbReference type="InterPro" id="IPR058637">
    <property type="entry name" value="YknX-like_C"/>
</dbReference>
<keyword evidence="2" id="KW-0175">Coiled coil</keyword>
<gene>
    <name evidence="8" type="ORF">GTO91_08735</name>
</gene>
<evidence type="ECO:0000256" key="4">
    <source>
        <dbReference type="SAM" id="SignalP"/>
    </source>
</evidence>
<dbReference type="PROSITE" id="PS51257">
    <property type="entry name" value="PROKAR_LIPOPROTEIN"/>
    <property type="match status" value="1"/>
</dbReference>
<dbReference type="Pfam" id="PF25954">
    <property type="entry name" value="Beta-barrel_RND_2"/>
    <property type="match status" value="1"/>
</dbReference>
<dbReference type="Pfam" id="PF25876">
    <property type="entry name" value="HH_MFP_RND"/>
    <property type="match status" value="1"/>
</dbReference>
<dbReference type="RefSeq" id="WP_161257908.1">
    <property type="nucleotide sequence ID" value="NZ_WXEY01000007.1"/>
</dbReference>
<accession>A0A845L559</accession>
<dbReference type="Pfam" id="PF25989">
    <property type="entry name" value="YknX_C"/>
    <property type="match status" value="1"/>
</dbReference>
<evidence type="ECO:0000259" key="6">
    <source>
        <dbReference type="Pfam" id="PF25954"/>
    </source>
</evidence>
<feature type="domain" description="Multidrug resistance protein MdtA-like alpha-helical hairpin" evidence="5">
    <location>
        <begin position="117"/>
        <end position="198"/>
    </location>
</feature>
<dbReference type="EMBL" id="WXEY01000007">
    <property type="protein sequence ID" value="MZP29790.1"/>
    <property type="molecule type" value="Genomic_DNA"/>
</dbReference>
<dbReference type="InterPro" id="IPR006143">
    <property type="entry name" value="RND_pump_MFP"/>
</dbReference>
<evidence type="ECO:0000259" key="7">
    <source>
        <dbReference type="Pfam" id="PF25989"/>
    </source>
</evidence>
<keyword evidence="4" id="KW-0732">Signal</keyword>
<evidence type="ECO:0000313" key="9">
    <source>
        <dbReference type="Proteomes" id="UP000463470"/>
    </source>
</evidence>
<comment type="caution">
    <text evidence="8">The sequence shown here is derived from an EMBL/GenBank/DDBJ whole genome shotgun (WGS) entry which is preliminary data.</text>
</comment>